<accession>A0A067K4E6</accession>
<dbReference type="InterPro" id="IPR025322">
    <property type="entry name" value="PADRE_dom"/>
</dbReference>
<sequence length="206" mass="23406">MLKACRGCLGNNRGSHKESRKKKELGRASLSLDLQLQSKDIFVRIVHAGGREELYQYAVTASHLMEKYPGMCVARPEVFRDAQQSFLWPDENLLPGNKYLIIPFSTARKLRRTQMKKAKFTGNAEGKDETSDVNITWDASRDITDESISSAKEFYTKKGRSPRDSKRPVRRIICSRRPFVPPLPRAKIIRGPGWEPSLTSVQEVSP</sequence>
<name>A0A067K4E6_JATCU</name>
<protein>
    <submittedName>
        <fullName evidence="1">Uncharacterized protein</fullName>
    </submittedName>
</protein>
<proteinExistence type="predicted"/>
<reference evidence="1 2" key="1">
    <citation type="journal article" date="2014" name="PLoS ONE">
        <title>Global Analysis of Gene Expression Profiles in Physic Nut (Jatropha curcas L.) Seedlings Exposed to Salt Stress.</title>
        <authorList>
            <person name="Zhang L."/>
            <person name="Zhang C."/>
            <person name="Wu P."/>
            <person name="Chen Y."/>
            <person name="Li M."/>
            <person name="Jiang H."/>
            <person name="Wu G."/>
        </authorList>
    </citation>
    <scope>NUCLEOTIDE SEQUENCE [LARGE SCALE GENOMIC DNA]</scope>
    <source>
        <strain evidence="2">cv. GZQX0401</strain>
        <tissue evidence="1">Young leaves</tissue>
    </source>
</reference>
<dbReference type="Proteomes" id="UP000027138">
    <property type="component" value="Unassembled WGS sequence"/>
</dbReference>
<gene>
    <name evidence="1" type="ORF">JCGZ_17817</name>
</gene>
<dbReference type="Pfam" id="PF14009">
    <property type="entry name" value="PADRE"/>
    <property type="match status" value="1"/>
</dbReference>
<organism evidence="1 2">
    <name type="scientific">Jatropha curcas</name>
    <name type="common">Barbados nut</name>
    <dbReference type="NCBI Taxonomy" id="180498"/>
    <lineage>
        <taxon>Eukaryota</taxon>
        <taxon>Viridiplantae</taxon>
        <taxon>Streptophyta</taxon>
        <taxon>Embryophyta</taxon>
        <taxon>Tracheophyta</taxon>
        <taxon>Spermatophyta</taxon>
        <taxon>Magnoliopsida</taxon>
        <taxon>eudicotyledons</taxon>
        <taxon>Gunneridae</taxon>
        <taxon>Pentapetalae</taxon>
        <taxon>rosids</taxon>
        <taxon>fabids</taxon>
        <taxon>Malpighiales</taxon>
        <taxon>Euphorbiaceae</taxon>
        <taxon>Crotonoideae</taxon>
        <taxon>Jatropheae</taxon>
        <taxon>Jatropha</taxon>
    </lineage>
</organism>
<dbReference type="EMBL" id="KK914893">
    <property type="protein sequence ID" value="KDP26659.1"/>
    <property type="molecule type" value="Genomic_DNA"/>
</dbReference>
<evidence type="ECO:0000313" key="1">
    <source>
        <dbReference type="EMBL" id="KDP26659.1"/>
    </source>
</evidence>
<dbReference type="OrthoDB" id="1923394at2759"/>
<keyword evidence="2" id="KW-1185">Reference proteome</keyword>
<dbReference type="AlphaFoldDB" id="A0A067K4E6"/>
<evidence type="ECO:0000313" key="2">
    <source>
        <dbReference type="Proteomes" id="UP000027138"/>
    </source>
</evidence>
<dbReference type="PANTHER" id="PTHR33052">
    <property type="entry name" value="DUF4228 DOMAIN PROTEIN-RELATED"/>
    <property type="match status" value="1"/>
</dbReference>